<comment type="caution">
    <text evidence="10">The sequence shown here is derived from an EMBL/GenBank/DDBJ whole genome shotgun (WGS) entry which is preliminary data.</text>
</comment>
<dbReference type="InterPro" id="IPR009014">
    <property type="entry name" value="Transketo_C/PFOR_II"/>
</dbReference>
<dbReference type="AlphaFoldDB" id="A0A832V025"/>
<keyword evidence="3" id="KW-0808">Transferase</keyword>
<dbReference type="Gene3D" id="3.40.50.920">
    <property type="match status" value="1"/>
</dbReference>
<accession>A0A832V025</accession>
<dbReference type="InterPro" id="IPR033248">
    <property type="entry name" value="Transketolase_C"/>
</dbReference>
<keyword evidence="6" id="KW-0784">Thiamine biosynthesis</keyword>
<comment type="cofactor">
    <cofactor evidence="1">
        <name>thiamine diphosphate</name>
        <dbReference type="ChEBI" id="CHEBI:58937"/>
    </cofactor>
</comment>
<evidence type="ECO:0000256" key="7">
    <source>
        <dbReference type="ARBA" id="ARBA00023052"/>
    </source>
</evidence>
<evidence type="ECO:0000256" key="4">
    <source>
        <dbReference type="ARBA" id="ARBA00022723"/>
    </source>
</evidence>
<evidence type="ECO:0000313" key="10">
    <source>
        <dbReference type="EMBL" id="HIJ99817.1"/>
    </source>
</evidence>
<keyword evidence="7" id="KW-0786">Thiamine pyrophosphate</keyword>
<evidence type="ECO:0000256" key="1">
    <source>
        <dbReference type="ARBA" id="ARBA00001964"/>
    </source>
</evidence>
<evidence type="ECO:0000256" key="8">
    <source>
        <dbReference type="ARBA" id="ARBA00023229"/>
    </source>
</evidence>
<protein>
    <submittedName>
        <fullName evidence="10">Transketolase family protein</fullName>
    </submittedName>
</protein>
<dbReference type="GO" id="GO:0016740">
    <property type="term" value="F:transferase activity"/>
    <property type="evidence" value="ECO:0007669"/>
    <property type="project" value="UniProtKB-KW"/>
</dbReference>
<dbReference type="InterPro" id="IPR005475">
    <property type="entry name" value="Transketolase-like_Pyr-bd"/>
</dbReference>
<dbReference type="GO" id="GO:0006082">
    <property type="term" value="P:organic acid metabolic process"/>
    <property type="evidence" value="ECO:0007669"/>
    <property type="project" value="UniProtKB-ARBA"/>
</dbReference>
<dbReference type="GO" id="GO:0008299">
    <property type="term" value="P:isoprenoid biosynthetic process"/>
    <property type="evidence" value="ECO:0007669"/>
    <property type="project" value="UniProtKB-KW"/>
</dbReference>
<evidence type="ECO:0000259" key="9">
    <source>
        <dbReference type="SMART" id="SM00861"/>
    </source>
</evidence>
<evidence type="ECO:0000256" key="5">
    <source>
        <dbReference type="ARBA" id="ARBA00022842"/>
    </source>
</evidence>
<feature type="domain" description="Transketolase-like pyrimidine-binding" evidence="9">
    <location>
        <begin position="7"/>
        <end position="171"/>
    </location>
</feature>
<evidence type="ECO:0000256" key="2">
    <source>
        <dbReference type="ARBA" id="ARBA00007131"/>
    </source>
</evidence>
<dbReference type="PANTHER" id="PTHR43825:SF1">
    <property type="entry name" value="TRANSKETOLASE-LIKE PYRIMIDINE-BINDING DOMAIN-CONTAINING PROTEIN"/>
    <property type="match status" value="1"/>
</dbReference>
<keyword evidence="4" id="KW-0479">Metal-binding</keyword>
<dbReference type="PANTHER" id="PTHR43825">
    <property type="entry name" value="PYRUVATE DEHYDROGENASE E1 COMPONENT"/>
    <property type="match status" value="1"/>
</dbReference>
<dbReference type="InterPro" id="IPR029061">
    <property type="entry name" value="THDP-binding"/>
</dbReference>
<dbReference type="SMART" id="SM00861">
    <property type="entry name" value="Transket_pyr"/>
    <property type="match status" value="1"/>
</dbReference>
<dbReference type="Pfam" id="PF02780">
    <property type="entry name" value="Transketolase_C"/>
    <property type="match status" value="1"/>
</dbReference>
<keyword evidence="8" id="KW-0414">Isoprene biosynthesis</keyword>
<dbReference type="FunFam" id="3.40.50.970:FF:000129">
    <property type="entry name" value="Transketolase"/>
    <property type="match status" value="1"/>
</dbReference>
<evidence type="ECO:0000313" key="11">
    <source>
        <dbReference type="Proteomes" id="UP000604391"/>
    </source>
</evidence>
<name>A0A832V025_9ARCH</name>
<organism evidence="10 11">
    <name type="scientific">Candidatus Undinarchaeum marinum</name>
    <dbReference type="NCBI Taxonomy" id="2756141"/>
    <lineage>
        <taxon>Archaea</taxon>
        <taxon>Candidatus Undinarchaeota</taxon>
        <taxon>Candidatus Undinarchaeia</taxon>
        <taxon>Candidatus Undinarchaeales</taxon>
        <taxon>Candidatus Undinarchaeaceae</taxon>
        <taxon>Candidatus Undinarchaeum</taxon>
    </lineage>
</organism>
<dbReference type="GO" id="GO:0046872">
    <property type="term" value="F:metal ion binding"/>
    <property type="evidence" value="ECO:0007669"/>
    <property type="project" value="UniProtKB-KW"/>
</dbReference>
<dbReference type="Pfam" id="PF02779">
    <property type="entry name" value="Transket_pyr"/>
    <property type="match status" value="1"/>
</dbReference>
<reference evidence="10 11" key="1">
    <citation type="journal article" name="Nat. Commun.">
        <title>Undinarchaeota illuminate DPANN phylogeny and the impact of gene transfer on archaeal evolution.</title>
        <authorList>
            <person name="Dombrowski N."/>
            <person name="Williams T.A."/>
            <person name="Sun J."/>
            <person name="Woodcroft B.J."/>
            <person name="Lee J.H."/>
            <person name="Minh B.Q."/>
            <person name="Rinke C."/>
            <person name="Spang A."/>
        </authorList>
    </citation>
    <scope>NUCLEOTIDE SEQUENCE [LARGE SCALE GENOMIC DNA]</scope>
    <source>
        <strain evidence="10">MAG_bin17</strain>
    </source>
</reference>
<proteinExistence type="inferred from homology"/>
<dbReference type="FunFam" id="3.40.50.920:FF:000002">
    <property type="entry name" value="1-deoxy-D-xylulose-5-phosphate synthase"/>
    <property type="match status" value="1"/>
</dbReference>
<comment type="similarity">
    <text evidence="2">Belongs to the transketolase family.</text>
</comment>
<gene>
    <name evidence="10" type="ORF">H1011_03305</name>
</gene>
<dbReference type="GO" id="GO:0009228">
    <property type="term" value="P:thiamine biosynthetic process"/>
    <property type="evidence" value="ECO:0007669"/>
    <property type="project" value="UniProtKB-KW"/>
</dbReference>
<sequence length="311" mass="33470">MSSEAFEATRTGYGRGLLAAGKKNENIVSLEADLGASCKTAEFKTEFPERSFNLGISEQDMICTAAGMAAEGKIAFAATFSIFTERAFEQIRNSVARQNLDVKIMGSHSGLHTGEDGSSAQTVEDISIYRTLPNMNVVVPADFVEGEAATLAAAETSGPFYLRFGRNKTPVIYDENYKFELGKGSILKDGSDITIIACGVLVSESLKAAEILEKDGISARVVNMSSIKPIDSELIEKCANETELIVTAEDHSIIGGLGSAVAEVLSERRPTRLVRIGVQDVFGESGSPEELYKKYGLDAESISEKLKEEVK</sequence>
<dbReference type="InterPro" id="IPR051157">
    <property type="entry name" value="PDH/Transketolase"/>
</dbReference>
<dbReference type="SUPFAM" id="SSF52518">
    <property type="entry name" value="Thiamin diphosphate-binding fold (THDP-binding)"/>
    <property type="match status" value="1"/>
</dbReference>
<keyword evidence="5" id="KW-0460">Magnesium</keyword>
<dbReference type="Gene3D" id="3.40.50.970">
    <property type="match status" value="1"/>
</dbReference>
<evidence type="ECO:0000256" key="3">
    <source>
        <dbReference type="ARBA" id="ARBA00022679"/>
    </source>
</evidence>
<keyword evidence="11" id="KW-1185">Reference proteome</keyword>
<evidence type="ECO:0000256" key="6">
    <source>
        <dbReference type="ARBA" id="ARBA00022977"/>
    </source>
</evidence>
<dbReference type="Proteomes" id="UP000604391">
    <property type="component" value="Unassembled WGS sequence"/>
</dbReference>
<dbReference type="CDD" id="cd07033">
    <property type="entry name" value="TPP_PYR_DXS_TK_like"/>
    <property type="match status" value="1"/>
</dbReference>
<dbReference type="SUPFAM" id="SSF52922">
    <property type="entry name" value="TK C-terminal domain-like"/>
    <property type="match status" value="1"/>
</dbReference>
<dbReference type="EMBL" id="DVAD01000015">
    <property type="protein sequence ID" value="HIJ99817.1"/>
    <property type="molecule type" value="Genomic_DNA"/>
</dbReference>